<dbReference type="KEGG" id="xpo:XPG1_0095"/>
<organism evidence="1 2">
    <name type="scientific">Xenorhabdus poinarii G6</name>
    <dbReference type="NCBI Taxonomy" id="1354304"/>
    <lineage>
        <taxon>Bacteria</taxon>
        <taxon>Pseudomonadati</taxon>
        <taxon>Pseudomonadota</taxon>
        <taxon>Gammaproteobacteria</taxon>
        <taxon>Enterobacterales</taxon>
        <taxon>Morganellaceae</taxon>
        <taxon>Xenorhabdus</taxon>
    </lineage>
</organism>
<gene>
    <name evidence="1" type="ORF">XPG1_0095</name>
</gene>
<name>A0A068R112_9GAMM</name>
<keyword evidence="2" id="KW-1185">Reference proteome</keyword>
<evidence type="ECO:0000313" key="2">
    <source>
        <dbReference type="Proteomes" id="UP000032735"/>
    </source>
</evidence>
<dbReference type="HOGENOM" id="CLU_3335084_0_0_6"/>
<dbReference type="Proteomes" id="UP000032735">
    <property type="component" value="Chromosome"/>
</dbReference>
<protein>
    <submittedName>
        <fullName evidence="1">Uncharacterized protein</fullName>
    </submittedName>
</protein>
<proteinExistence type="predicted"/>
<sequence>MDGIWVTVRINKLGSYIMDYQVYIQIILCDQDQMGICL</sequence>
<evidence type="ECO:0000313" key="1">
    <source>
        <dbReference type="EMBL" id="CDG19750.1"/>
    </source>
</evidence>
<dbReference type="AlphaFoldDB" id="A0A068R112"/>
<dbReference type="EMBL" id="FO704551">
    <property type="protein sequence ID" value="CDG19750.1"/>
    <property type="molecule type" value="Genomic_DNA"/>
</dbReference>
<reference evidence="1 2" key="1">
    <citation type="submission" date="2013-07" db="EMBL/GenBank/DDBJ databases">
        <authorList>
            <person name="Genoscope - CEA"/>
        </authorList>
    </citation>
    <scope>NUCLEOTIDE SEQUENCE [LARGE SCALE GENOMIC DNA]</scope>
    <source>
        <strain evidence="1 2">G6</strain>
    </source>
</reference>
<accession>A0A068R112</accession>